<keyword evidence="3" id="KW-1185">Reference proteome</keyword>
<evidence type="ECO:0000313" key="2">
    <source>
        <dbReference type="EMBL" id="EFE88382.1"/>
    </source>
</evidence>
<reference evidence="2 3" key="1">
    <citation type="submission" date="2010-02" db="EMBL/GenBank/DDBJ databases">
        <authorList>
            <person name="Weinstock G."/>
            <person name="Sodergren E."/>
            <person name="Clifton S."/>
            <person name="Fulton L."/>
            <person name="Fulton B."/>
            <person name="Courtney L."/>
            <person name="Fronick C."/>
            <person name="Harrison M."/>
            <person name="Strong C."/>
            <person name="Farmer C."/>
            <person name="Delahaunty K."/>
            <person name="Markovic C."/>
            <person name="Hall O."/>
            <person name="Minx P."/>
            <person name="Tomlinson C."/>
            <person name="Mitreva M."/>
            <person name="Nelson J."/>
            <person name="Hou S."/>
            <person name="Wollam A."/>
            <person name="Pepin K.H."/>
            <person name="Johnson M."/>
            <person name="Bhonagiri V."/>
            <person name="Zhang X."/>
            <person name="Suruliraj S."/>
            <person name="Warren W."/>
            <person name="Chinwalla A."/>
            <person name="Mardis E.R."/>
            <person name="Wilson R.K."/>
        </authorList>
    </citation>
    <scope>NUCLEOTIDE SEQUENCE [LARGE SCALE GENOMIC DNA]</scope>
    <source>
        <strain evidence="2 3">DSM 20213</strain>
    </source>
</reference>
<dbReference type="EMBL" id="ACCG02000012">
    <property type="protein sequence ID" value="EFE88382.1"/>
    <property type="molecule type" value="Genomic_DNA"/>
</dbReference>
<sequence length="55" mass="6175">MVILFVGILLLWHCSDTIINEIFEKINLLALLAICIIVCLVLLVVFLLSGNMGFR</sequence>
<evidence type="ECO:0000256" key="1">
    <source>
        <dbReference type="SAM" id="Phobius"/>
    </source>
</evidence>
<keyword evidence="1" id="KW-0472">Membrane</keyword>
<proteinExistence type="predicted"/>
<organism evidence="2 3">
    <name type="scientific">Bifidobacterium breve DSM 20213 = JCM 1192</name>
    <dbReference type="NCBI Taxonomy" id="518634"/>
    <lineage>
        <taxon>Bacteria</taxon>
        <taxon>Bacillati</taxon>
        <taxon>Actinomycetota</taxon>
        <taxon>Actinomycetes</taxon>
        <taxon>Bifidobacteriales</taxon>
        <taxon>Bifidobacteriaceae</taxon>
        <taxon>Bifidobacterium</taxon>
    </lineage>
</organism>
<comment type="caution">
    <text evidence="2">The sequence shown here is derived from an EMBL/GenBank/DDBJ whole genome shotgun (WGS) entry which is preliminary data.</text>
</comment>
<protein>
    <submittedName>
        <fullName evidence="2">Uncharacterized protein</fullName>
    </submittedName>
</protein>
<dbReference type="Proteomes" id="UP000003191">
    <property type="component" value="Unassembled WGS sequence"/>
</dbReference>
<evidence type="ECO:0000313" key="3">
    <source>
        <dbReference type="Proteomes" id="UP000003191"/>
    </source>
</evidence>
<keyword evidence="1" id="KW-0812">Transmembrane</keyword>
<accession>D4BQ87</accession>
<keyword evidence="1" id="KW-1133">Transmembrane helix</keyword>
<feature type="transmembrane region" description="Helical" evidence="1">
    <location>
        <begin position="27"/>
        <end position="48"/>
    </location>
</feature>
<dbReference type="AlphaFoldDB" id="D4BQ87"/>
<gene>
    <name evidence="2" type="ORF">BIFBRE_04256</name>
</gene>
<dbReference type="HOGENOM" id="CLU_3022813_0_0_11"/>
<name>D4BQ87_BIFBR</name>